<proteinExistence type="predicted"/>
<evidence type="ECO:0000313" key="1">
    <source>
        <dbReference type="EMBL" id="GFN07866.1"/>
    </source>
</evidence>
<sequence length="74" mass="7677">MREDSGPAVGAAVHDSGCDRVGVVLGHHGARLRLAPLGGGRAWEADPADVRPLSRAELLSAQLAEVNARSRSPL</sequence>
<gene>
    <name evidence="1" type="ORF">Smic_64220</name>
</gene>
<comment type="caution">
    <text evidence="1">The sequence shown here is derived from an EMBL/GenBank/DDBJ whole genome shotgun (WGS) entry which is preliminary data.</text>
</comment>
<evidence type="ECO:0000313" key="2">
    <source>
        <dbReference type="Proteomes" id="UP000498740"/>
    </source>
</evidence>
<dbReference type="EMBL" id="BLWD01000001">
    <property type="protein sequence ID" value="GFN07866.1"/>
    <property type="molecule type" value="Genomic_DNA"/>
</dbReference>
<name>A0A7J0CZE9_STRMI</name>
<dbReference type="Proteomes" id="UP000498740">
    <property type="component" value="Unassembled WGS sequence"/>
</dbReference>
<dbReference type="RefSeq" id="WP_032753466.1">
    <property type="nucleotide sequence ID" value="NZ_BMUG01000006.1"/>
</dbReference>
<organism evidence="1 2">
    <name type="scientific">Streptomyces microflavus</name>
    <name type="common">Streptomyces lipmanii</name>
    <dbReference type="NCBI Taxonomy" id="1919"/>
    <lineage>
        <taxon>Bacteria</taxon>
        <taxon>Bacillati</taxon>
        <taxon>Actinomycetota</taxon>
        <taxon>Actinomycetes</taxon>
        <taxon>Kitasatosporales</taxon>
        <taxon>Streptomycetaceae</taxon>
        <taxon>Streptomyces</taxon>
    </lineage>
</organism>
<reference evidence="1 2" key="1">
    <citation type="submission" date="2020-05" db="EMBL/GenBank/DDBJ databases">
        <title>Whole genome shotgun sequence of Streptomyces microflavus NBRC 13062.</title>
        <authorList>
            <person name="Komaki H."/>
            <person name="Tamura T."/>
        </authorList>
    </citation>
    <scope>NUCLEOTIDE SEQUENCE [LARGE SCALE GENOMIC DNA]</scope>
    <source>
        <strain evidence="1 2">NBRC 13062</strain>
    </source>
</reference>
<protein>
    <submittedName>
        <fullName evidence="1">Uncharacterized protein</fullName>
    </submittedName>
</protein>
<dbReference type="AlphaFoldDB" id="A0A7J0CZE9"/>
<accession>A0A7J0CZE9</accession>